<dbReference type="Proteomes" id="UP000183832">
    <property type="component" value="Unassembled WGS sequence"/>
</dbReference>
<evidence type="ECO:0000313" key="2">
    <source>
        <dbReference type="Proteomes" id="UP000183832"/>
    </source>
</evidence>
<organism evidence="1 2">
    <name type="scientific">Clunio marinus</name>
    <dbReference type="NCBI Taxonomy" id="568069"/>
    <lineage>
        <taxon>Eukaryota</taxon>
        <taxon>Metazoa</taxon>
        <taxon>Ecdysozoa</taxon>
        <taxon>Arthropoda</taxon>
        <taxon>Hexapoda</taxon>
        <taxon>Insecta</taxon>
        <taxon>Pterygota</taxon>
        <taxon>Neoptera</taxon>
        <taxon>Endopterygota</taxon>
        <taxon>Diptera</taxon>
        <taxon>Nematocera</taxon>
        <taxon>Chironomoidea</taxon>
        <taxon>Chironomidae</taxon>
        <taxon>Clunio</taxon>
    </lineage>
</organism>
<protein>
    <submittedName>
        <fullName evidence="1">CLUMA_CG010783, isoform A</fullName>
    </submittedName>
</protein>
<keyword evidence="2" id="KW-1185">Reference proteome</keyword>
<proteinExistence type="predicted"/>
<gene>
    <name evidence="1" type="ORF">CLUMA_CG010783</name>
</gene>
<accession>A0A1J1IG20</accession>
<reference evidence="1 2" key="1">
    <citation type="submission" date="2015-04" db="EMBL/GenBank/DDBJ databases">
        <authorList>
            <person name="Syromyatnikov M.Y."/>
            <person name="Popov V.N."/>
        </authorList>
    </citation>
    <scope>NUCLEOTIDE SEQUENCE [LARGE SCALE GENOMIC DNA]</scope>
</reference>
<dbReference type="EMBL" id="CVRI01000047">
    <property type="protein sequence ID" value="CRK97393.1"/>
    <property type="molecule type" value="Genomic_DNA"/>
</dbReference>
<name>A0A1J1IG20_9DIPT</name>
<evidence type="ECO:0000313" key="1">
    <source>
        <dbReference type="EMBL" id="CRK97393.1"/>
    </source>
</evidence>
<dbReference type="AlphaFoldDB" id="A0A1J1IG20"/>
<sequence length="66" mass="7861">MSTLPFETFIKNDALEKLEFISLPQLSMWSSHDKQLKKEKKPKFLCKLQRQQNDLKCICLKHQLNV</sequence>